<organism evidence="2 3">
    <name type="scientific">Catenovulum adriaticum</name>
    <dbReference type="NCBI Taxonomy" id="2984846"/>
    <lineage>
        <taxon>Bacteria</taxon>
        <taxon>Pseudomonadati</taxon>
        <taxon>Pseudomonadota</taxon>
        <taxon>Gammaproteobacteria</taxon>
        <taxon>Alteromonadales</taxon>
        <taxon>Alteromonadaceae</taxon>
        <taxon>Catenovulum</taxon>
    </lineage>
</organism>
<evidence type="ECO:0000256" key="1">
    <source>
        <dbReference type="SAM" id="Phobius"/>
    </source>
</evidence>
<protein>
    <submittedName>
        <fullName evidence="2">PepSY-associated TM helix domain-containing protein</fullName>
    </submittedName>
</protein>
<dbReference type="InterPro" id="IPR032307">
    <property type="entry name" value="PepSY_TM-like_2"/>
</dbReference>
<name>A0ABY7ALH8_9ALTE</name>
<sequence length="204" mass="22786">MQFSLGSVRQWHWVSAAFALVGMLLFSVTGITLNHAADIKITPDVKVIEVELPSTLVTSLKKRAEKAIDEEDSSVPKALTLWLAQVHSVQLSAHAQAQWSQDELYIVHAGPGSDTWLAVDFYSSLLTYESTDRGWIAYFNDLHKGRDTGIAWGWFIDFFAIVCVIFCVTGLLLLCRQAGQRWMTWPITLLGVIAPAILLLLFVH</sequence>
<evidence type="ECO:0000313" key="3">
    <source>
        <dbReference type="Proteomes" id="UP001163726"/>
    </source>
</evidence>
<feature type="transmembrane region" description="Helical" evidence="1">
    <location>
        <begin position="151"/>
        <end position="175"/>
    </location>
</feature>
<dbReference type="Pfam" id="PF16357">
    <property type="entry name" value="PepSY_TM_like_2"/>
    <property type="match status" value="1"/>
</dbReference>
<feature type="transmembrane region" description="Helical" evidence="1">
    <location>
        <begin position="12"/>
        <end position="33"/>
    </location>
</feature>
<reference evidence="2" key="1">
    <citation type="submission" date="2022-10" db="EMBL/GenBank/DDBJ databases">
        <title>Catenovulum adriacola sp. nov. isolated in the Harbour of Susak.</title>
        <authorList>
            <person name="Schoch T."/>
            <person name="Reich S.J."/>
            <person name="Stoeferle S."/>
            <person name="Flaiz M."/>
            <person name="Kazda M."/>
            <person name="Riedel C.U."/>
            <person name="Duerre P."/>
        </authorList>
    </citation>
    <scope>NUCLEOTIDE SEQUENCE</scope>
    <source>
        <strain evidence="2">TS8</strain>
    </source>
</reference>
<dbReference type="PANTHER" id="PTHR40115">
    <property type="entry name" value="INNER MEMBRANE PROTEIN WITH PEPSY TM HELIX"/>
    <property type="match status" value="1"/>
</dbReference>
<feature type="transmembrane region" description="Helical" evidence="1">
    <location>
        <begin position="182"/>
        <end position="203"/>
    </location>
</feature>
<dbReference type="EMBL" id="CP109965">
    <property type="protein sequence ID" value="WAJ70073.1"/>
    <property type="molecule type" value="Genomic_DNA"/>
</dbReference>
<keyword evidence="1" id="KW-0812">Transmembrane</keyword>
<proteinExistence type="predicted"/>
<evidence type="ECO:0000313" key="2">
    <source>
        <dbReference type="EMBL" id="WAJ70073.1"/>
    </source>
</evidence>
<dbReference type="Proteomes" id="UP001163726">
    <property type="component" value="Chromosome"/>
</dbReference>
<keyword evidence="1" id="KW-1133">Transmembrane helix</keyword>
<gene>
    <name evidence="2" type="ORF">OLW01_13150</name>
</gene>
<dbReference type="RefSeq" id="WP_268074373.1">
    <property type="nucleotide sequence ID" value="NZ_CP109965.1"/>
</dbReference>
<keyword evidence="3" id="KW-1185">Reference proteome</keyword>
<accession>A0ABY7ALH8</accession>
<dbReference type="PANTHER" id="PTHR40115:SF1">
    <property type="entry name" value="INNER MEMBRANE PROTEIN WITH PEPSY TM HELIX"/>
    <property type="match status" value="1"/>
</dbReference>
<keyword evidence="1" id="KW-0472">Membrane</keyword>